<dbReference type="EMBL" id="JAUSRB010000002">
    <property type="protein sequence ID" value="MDP9866355.1"/>
    <property type="molecule type" value="Genomic_DNA"/>
</dbReference>
<gene>
    <name evidence="1" type="ORF">J2S55_005621</name>
</gene>
<organism evidence="1 2">
    <name type="scientific">Streptosporangium brasiliense</name>
    <dbReference type="NCBI Taxonomy" id="47480"/>
    <lineage>
        <taxon>Bacteria</taxon>
        <taxon>Bacillati</taxon>
        <taxon>Actinomycetota</taxon>
        <taxon>Actinomycetes</taxon>
        <taxon>Streptosporangiales</taxon>
        <taxon>Streptosporangiaceae</taxon>
        <taxon>Streptosporangium</taxon>
    </lineage>
</organism>
<keyword evidence="2" id="KW-1185">Reference proteome</keyword>
<evidence type="ECO:0000313" key="1">
    <source>
        <dbReference type="EMBL" id="MDP9866355.1"/>
    </source>
</evidence>
<dbReference type="Proteomes" id="UP001230426">
    <property type="component" value="Unassembled WGS sequence"/>
</dbReference>
<evidence type="ECO:0000313" key="2">
    <source>
        <dbReference type="Proteomes" id="UP001230426"/>
    </source>
</evidence>
<protein>
    <submittedName>
        <fullName evidence="1">Uncharacterized protein</fullName>
    </submittedName>
</protein>
<sequence>MSASVGYGSAAVDAAEKLRDALAQHEIAVDVHDGYGLALVSVWAGLVVWSNGERFWWNAGWDDQRRCCVYASQQASEVVRAAQRIAFHYARLRRASTRSNPITEGPS</sequence>
<dbReference type="RefSeq" id="WP_306866927.1">
    <property type="nucleotide sequence ID" value="NZ_JAUSRB010000002.1"/>
</dbReference>
<name>A0ABT9RAS8_9ACTN</name>
<comment type="caution">
    <text evidence="1">The sequence shown here is derived from an EMBL/GenBank/DDBJ whole genome shotgun (WGS) entry which is preliminary data.</text>
</comment>
<proteinExistence type="predicted"/>
<accession>A0ABT9RAS8</accession>
<reference evidence="1 2" key="1">
    <citation type="submission" date="2023-07" db="EMBL/GenBank/DDBJ databases">
        <title>Sequencing the genomes of 1000 actinobacteria strains.</title>
        <authorList>
            <person name="Klenk H.-P."/>
        </authorList>
    </citation>
    <scope>NUCLEOTIDE SEQUENCE [LARGE SCALE GENOMIC DNA]</scope>
    <source>
        <strain evidence="1 2">DSM 44109</strain>
    </source>
</reference>